<evidence type="ECO:0000313" key="5">
    <source>
        <dbReference type="Proteomes" id="UP000191040"/>
    </source>
</evidence>
<protein>
    <recommendedName>
        <fullName evidence="3">GmrSD restriction endonucleases C-terminal domain-containing protein</fullName>
    </recommendedName>
</protein>
<proteinExistence type="predicted"/>
<feature type="compositionally biased region" description="Basic and acidic residues" evidence="1">
    <location>
        <begin position="210"/>
        <end position="224"/>
    </location>
</feature>
<evidence type="ECO:0000256" key="1">
    <source>
        <dbReference type="SAM" id="MobiDB-lite"/>
    </source>
</evidence>
<dbReference type="Proteomes" id="UP000191040">
    <property type="component" value="Chromosome I"/>
</dbReference>
<name>A0A1T4Z731_9ACTN</name>
<accession>A0A1T4Z731</accession>
<dbReference type="RefSeq" id="WP_078700601.1">
    <property type="nucleotide sequence ID" value="NZ_LT796768.1"/>
</dbReference>
<dbReference type="EMBL" id="LT796768">
    <property type="protein sequence ID" value="SKB09395.1"/>
    <property type="molecule type" value="Genomic_DNA"/>
</dbReference>
<dbReference type="OrthoDB" id="5196645at2"/>
<keyword evidence="5" id="KW-1185">Reference proteome</keyword>
<dbReference type="Pfam" id="PF07510">
    <property type="entry name" value="GmrSD_C"/>
    <property type="match status" value="1"/>
</dbReference>
<dbReference type="AlphaFoldDB" id="A0A1T4Z731"/>
<dbReference type="STRING" id="1736691.SAMN06295964_2662"/>
<feature type="domain" description="GmrSD restriction endonucleases C-terminal" evidence="3">
    <location>
        <begin position="90"/>
        <end position="201"/>
    </location>
</feature>
<organism evidence="4 5">
    <name type="scientific">Aeromicrobium choanae</name>
    <dbReference type="NCBI Taxonomy" id="1736691"/>
    <lineage>
        <taxon>Bacteria</taxon>
        <taxon>Bacillati</taxon>
        <taxon>Actinomycetota</taxon>
        <taxon>Actinomycetes</taxon>
        <taxon>Propionibacteriales</taxon>
        <taxon>Nocardioidaceae</taxon>
        <taxon>Aeromicrobium</taxon>
    </lineage>
</organism>
<evidence type="ECO:0000259" key="3">
    <source>
        <dbReference type="Pfam" id="PF07510"/>
    </source>
</evidence>
<keyword evidence="2" id="KW-0732">Signal</keyword>
<evidence type="ECO:0000256" key="2">
    <source>
        <dbReference type="SAM" id="SignalP"/>
    </source>
</evidence>
<gene>
    <name evidence="4" type="ORF">SAMN06295964_2662</name>
</gene>
<dbReference type="PANTHER" id="PTHR24094">
    <property type="entry name" value="SECRETED PROTEIN"/>
    <property type="match status" value="1"/>
</dbReference>
<feature type="chain" id="PRO_5012346107" description="GmrSD restriction endonucleases C-terminal domain-containing protein" evidence="2">
    <location>
        <begin position="29"/>
        <end position="298"/>
    </location>
</feature>
<feature type="signal peptide" evidence="2">
    <location>
        <begin position="1"/>
        <end position="28"/>
    </location>
</feature>
<reference evidence="5" key="1">
    <citation type="submission" date="2017-02" db="EMBL/GenBank/DDBJ databases">
        <authorList>
            <person name="Varghese N."/>
            <person name="Submissions S."/>
        </authorList>
    </citation>
    <scope>NUCLEOTIDE SEQUENCE [LARGE SCALE GENOMIC DNA]</scope>
    <source>
        <strain evidence="5">9H-4</strain>
    </source>
</reference>
<dbReference type="PANTHER" id="PTHR24094:SF15">
    <property type="entry name" value="AMP-DEPENDENT SYNTHETASE_LIGASE DOMAIN-CONTAINING PROTEIN-RELATED"/>
    <property type="match status" value="1"/>
</dbReference>
<feature type="region of interest" description="Disordered" evidence="1">
    <location>
        <begin position="210"/>
        <end position="253"/>
    </location>
</feature>
<feature type="compositionally biased region" description="Basic residues" evidence="1">
    <location>
        <begin position="225"/>
        <end position="236"/>
    </location>
</feature>
<sequence length="298" mass="33417">MPRRLPSILLALALALGTLALTSSPAEAGPRKVAAGKLLKKLRIAPEKDRGTYDRDAFDHWTMRKGECNVRETVLIAESRKKASKDRWCRVKRGRWVNEYTGRTITKPRGLQIDHRVALAEAWRSGASTWSTNRRRGFANDTSYRHSLLAVSSHSNQSKSDHDPASWLPRHRTCAYVARWVAVKYRWNLTVDRAEHRVLSRRVARCGDARTMVDRPAKGKAESAKKKKKKKKKKRTNPGGAVPPVSAYDCPGSHPIKGNANSMIYHLPSGRYYDVTKPEECFATESAAQAAGYRASQA</sequence>
<dbReference type="InterPro" id="IPR011089">
    <property type="entry name" value="GmrSD_C"/>
</dbReference>
<evidence type="ECO:0000313" key="4">
    <source>
        <dbReference type="EMBL" id="SKB09395.1"/>
    </source>
</evidence>